<reference evidence="6 8" key="2">
    <citation type="submission" date="2019-03" db="EMBL/GenBank/DDBJ databases">
        <title>Genomic Encyclopedia of Type Strains, Phase IV (KMG-IV): sequencing the most valuable type-strain genomes for metagenomic binning, comparative biology and taxonomic classification.</title>
        <authorList>
            <person name="Goeker M."/>
        </authorList>
    </citation>
    <scope>NUCLEOTIDE SEQUENCE [LARGE SCALE GENOMIC DNA]</scope>
    <source>
        <strain evidence="6 8">DSM 20580</strain>
    </source>
</reference>
<evidence type="ECO:0000256" key="1">
    <source>
        <dbReference type="ARBA" id="ARBA00024353"/>
    </source>
</evidence>
<dbReference type="RefSeq" id="WP_109349745.1">
    <property type="nucleotide sequence ID" value="NZ_BJUE01000010.1"/>
</dbReference>
<reference evidence="5 7" key="1">
    <citation type="submission" date="2018-06" db="EMBL/GenBank/DDBJ databases">
        <authorList>
            <consortium name="Pathogen Informatics"/>
            <person name="Doyle S."/>
        </authorList>
    </citation>
    <scope>NUCLEOTIDE SEQUENCE [LARGE SCALE GENOMIC DNA]</scope>
    <source>
        <strain evidence="5 7">NCTC10597</strain>
    </source>
</reference>
<keyword evidence="8" id="KW-1185">Reference proteome</keyword>
<evidence type="ECO:0000313" key="5">
    <source>
        <dbReference type="EMBL" id="STX11095.1"/>
    </source>
</evidence>
<dbReference type="InterPro" id="IPR041916">
    <property type="entry name" value="Anti_sigma_zinc_sf"/>
</dbReference>
<dbReference type="EMBL" id="UGNP01000001">
    <property type="protein sequence ID" value="STX11095.1"/>
    <property type="molecule type" value="Genomic_DNA"/>
</dbReference>
<name>A0A2U3ACM3_9BACL</name>
<dbReference type="Gene3D" id="1.10.10.1320">
    <property type="entry name" value="Anti-sigma factor, zinc-finger domain"/>
    <property type="match status" value="1"/>
</dbReference>
<dbReference type="OrthoDB" id="9782842at2"/>
<evidence type="ECO:0000313" key="6">
    <source>
        <dbReference type="EMBL" id="TDR37888.1"/>
    </source>
</evidence>
<sequence length="202" mass="22250">MDACPKNIVTYMHAHLDGDISATEEKELRSHLNTCGACQKHMSELEYVVHTLESLPAIAVPMGFSERVMLRLPKPKVKSSIQRWLRRHPMLVAVAIFAILMSGPLMSGYNSSSEFSVTDYPGLIVKDGSVVVPENETIKGDIIVKNGSLEVKGKVDGDITVVNGKYMASAANVTGQVKEVDETFEWLWYSIKDCVTGIFSSK</sequence>
<comment type="caution">
    <text evidence="5">The sequence shown here is derived from an EMBL/GenBank/DDBJ whole genome shotgun (WGS) entry which is preliminary data.</text>
</comment>
<evidence type="ECO:0000313" key="8">
    <source>
        <dbReference type="Proteomes" id="UP000294641"/>
    </source>
</evidence>
<accession>A0A2U3ACM3</accession>
<comment type="similarity">
    <text evidence="1">Belongs to the zinc-associated anti-sigma factor (ZAS) superfamily. Anti-sigma-W factor family.</text>
</comment>
<gene>
    <name evidence="5" type="primary">rsiW</name>
    <name evidence="6" type="ORF">DFR61_11813</name>
    <name evidence="5" type="ORF">NCTC10597_02892</name>
</gene>
<keyword evidence="3" id="KW-1133">Transmembrane helix</keyword>
<proteinExistence type="inferred from homology"/>
<keyword evidence="3" id="KW-0812">Transmembrane</keyword>
<evidence type="ECO:0000259" key="4">
    <source>
        <dbReference type="Pfam" id="PF13490"/>
    </source>
</evidence>
<feature type="transmembrane region" description="Helical" evidence="3">
    <location>
        <begin position="90"/>
        <end position="109"/>
    </location>
</feature>
<evidence type="ECO:0000256" key="3">
    <source>
        <dbReference type="SAM" id="Phobius"/>
    </source>
</evidence>
<evidence type="ECO:0000256" key="2">
    <source>
        <dbReference type="ARBA" id="ARBA00024438"/>
    </source>
</evidence>
<feature type="domain" description="Putative zinc-finger" evidence="4">
    <location>
        <begin position="7"/>
        <end position="39"/>
    </location>
</feature>
<dbReference type="Pfam" id="PF13490">
    <property type="entry name" value="zf-HC2"/>
    <property type="match status" value="1"/>
</dbReference>
<organism evidence="5 7">
    <name type="scientific">Kurthia zopfii</name>
    <dbReference type="NCBI Taxonomy" id="1650"/>
    <lineage>
        <taxon>Bacteria</taxon>
        <taxon>Bacillati</taxon>
        <taxon>Bacillota</taxon>
        <taxon>Bacilli</taxon>
        <taxon>Bacillales</taxon>
        <taxon>Caryophanaceae</taxon>
        <taxon>Kurthia</taxon>
    </lineage>
</organism>
<dbReference type="EMBL" id="SNZG01000018">
    <property type="protein sequence ID" value="TDR37888.1"/>
    <property type="molecule type" value="Genomic_DNA"/>
</dbReference>
<protein>
    <recommendedName>
        <fullName evidence="2">Anti-sigma-W factor RsiW</fullName>
    </recommendedName>
</protein>
<evidence type="ECO:0000313" key="7">
    <source>
        <dbReference type="Proteomes" id="UP000254330"/>
    </source>
</evidence>
<dbReference type="InterPro" id="IPR027383">
    <property type="entry name" value="Znf_put"/>
</dbReference>
<dbReference type="AlphaFoldDB" id="A0A2U3ACM3"/>
<dbReference type="Proteomes" id="UP000254330">
    <property type="component" value="Unassembled WGS sequence"/>
</dbReference>
<keyword evidence="3" id="KW-0472">Membrane</keyword>
<dbReference type="Proteomes" id="UP000294641">
    <property type="component" value="Unassembled WGS sequence"/>
</dbReference>